<dbReference type="GO" id="GO:0016887">
    <property type="term" value="F:ATP hydrolysis activity"/>
    <property type="evidence" value="ECO:0007669"/>
    <property type="project" value="InterPro"/>
</dbReference>
<evidence type="ECO:0000256" key="5">
    <source>
        <dbReference type="ARBA" id="ARBA00022967"/>
    </source>
</evidence>
<dbReference type="InterPro" id="IPR017871">
    <property type="entry name" value="ABC_transporter-like_CS"/>
</dbReference>
<dbReference type="Proteomes" id="UP000247696">
    <property type="component" value="Chromosome"/>
</dbReference>
<sequence length="253" mass="27096">MSTVTQTAAETRTSVIVDGVTRSFGGRRILDGVSFTVEQGEFVALLGRSGGGKSTILRILAGLETADSGTVLTRPNRTIVFQEPRLVRGRKVWDNITVGIPGGRRERRRQASAILSEVGLEGFGDAWPTSLSGGEAQRVALARALIRSPELLLLDEPFGALDALTRLKIQSLVAALHGRHNPSVLLVTHDVDEAILLADRILVLRDGGIGAEYRVPFGRRRSRSLPGFSELRGSLLGELGVSEEIGVDAGDGR</sequence>
<dbReference type="Gene3D" id="3.40.50.300">
    <property type="entry name" value="P-loop containing nucleotide triphosphate hydrolases"/>
    <property type="match status" value="1"/>
</dbReference>
<gene>
    <name evidence="8" type="primary">ssuB_3</name>
    <name evidence="8" type="ORF">Csp1_18350</name>
</gene>
<evidence type="ECO:0000256" key="4">
    <source>
        <dbReference type="ARBA" id="ARBA00022840"/>
    </source>
</evidence>
<organism evidence="8 9">
    <name type="scientific">Corynebacterium provencense</name>
    <dbReference type="NCBI Taxonomy" id="1737425"/>
    <lineage>
        <taxon>Bacteria</taxon>
        <taxon>Bacillati</taxon>
        <taxon>Actinomycetota</taxon>
        <taxon>Actinomycetes</taxon>
        <taxon>Mycobacteriales</taxon>
        <taxon>Corynebacteriaceae</taxon>
        <taxon>Corynebacterium</taxon>
    </lineage>
</organism>
<evidence type="ECO:0000259" key="7">
    <source>
        <dbReference type="PROSITE" id="PS50893"/>
    </source>
</evidence>
<dbReference type="PANTHER" id="PTHR42788:SF17">
    <property type="entry name" value="ALIPHATIC SULFONATES IMPORT ATP-BINDING PROTEIN SSUB"/>
    <property type="match status" value="1"/>
</dbReference>
<dbReference type="InterPro" id="IPR050166">
    <property type="entry name" value="ABC_transporter_ATP-bind"/>
</dbReference>
<name>A0A2Z3YSH1_9CORY</name>
<dbReference type="PANTHER" id="PTHR42788">
    <property type="entry name" value="TAURINE IMPORT ATP-BINDING PROTEIN-RELATED"/>
    <property type="match status" value="1"/>
</dbReference>
<dbReference type="SUPFAM" id="SSF52540">
    <property type="entry name" value="P-loop containing nucleoside triphosphate hydrolases"/>
    <property type="match status" value="1"/>
</dbReference>
<dbReference type="EC" id="3.6.3.-" evidence="8"/>
<keyword evidence="4 8" id="KW-0067">ATP-binding</keyword>
<dbReference type="PROSITE" id="PS50893">
    <property type="entry name" value="ABC_TRANSPORTER_2"/>
    <property type="match status" value="1"/>
</dbReference>
<dbReference type="KEGG" id="cpre:Csp1_18350"/>
<reference evidence="9" key="1">
    <citation type="submission" date="2017-11" db="EMBL/GenBank/DDBJ databases">
        <title>Otitis media/interna in a cat caused by the recently described species Corynebacterium provencense.</title>
        <authorList>
            <person name="Kittl S."/>
            <person name="Brodard I."/>
            <person name="Rychener L."/>
            <person name="Jores J."/>
            <person name="Roosje P."/>
            <person name="Gobeli Brawand S."/>
        </authorList>
    </citation>
    <scope>NUCLEOTIDE SEQUENCE [LARGE SCALE GENOMIC DNA]</scope>
    <source>
        <strain evidence="9">17KM38</strain>
    </source>
</reference>
<dbReference type="EMBL" id="CP024988">
    <property type="protein sequence ID" value="AWT26611.1"/>
    <property type="molecule type" value="Genomic_DNA"/>
</dbReference>
<evidence type="ECO:0000313" key="8">
    <source>
        <dbReference type="EMBL" id="AWT26611.1"/>
    </source>
</evidence>
<dbReference type="RefSeq" id="WP_066584990.1">
    <property type="nucleotide sequence ID" value="NZ_CABKVS010000001.1"/>
</dbReference>
<dbReference type="PROSITE" id="PS00211">
    <property type="entry name" value="ABC_TRANSPORTER_1"/>
    <property type="match status" value="1"/>
</dbReference>
<accession>A0A2Z3YSH1</accession>
<evidence type="ECO:0000313" key="9">
    <source>
        <dbReference type="Proteomes" id="UP000247696"/>
    </source>
</evidence>
<dbReference type="GO" id="GO:0005524">
    <property type="term" value="F:ATP binding"/>
    <property type="evidence" value="ECO:0007669"/>
    <property type="project" value="UniProtKB-KW"/>
</dbReference>
<dbReference type="SMART" id="SM00382">
    <property type="entry name" value="AAA"/>
    <property type="match status" value="1"/>
</dbReference>
<dbReference type="STRING" id="1737425.GCA_900049755_01033"/>
<evidence type="ECO:0000256" key="1">
    <source>
        <dbReference type="ARBA" id="ARBA00022448"/>
    </source>
</evidence>
<keyword evidence="6" id="KW-0472">Membrane</keyword>
<dbReference type="InterPro" id="IPR003593">
    <property type="entry name" value="AAA+_ATPase"/>
</dbReference>
<keyword evidence="8" id="KW-0378">Hydrolase</keyword>
<evidence type="ECO:0000256" key="2">
    <source>
        <dbReference type="ARBA" id="ARBA00022475"/>
    </source>
</evidence>
<evidence type="ECO:0000256" key="3">
    <source>
        <dbReference type="ARBA" id="ARBA00022741"/>
    </source>
</evidence>
<protein>
    <submittedName>
        <fullName evidence="8">Aliphatic sulfonates import ATP-binding protein SsuB</fullName>
        <ecNumber evidence="8">3.6.3.-</ecNumber>
    </submittedName>
</protein>
<evidence type="ECO:0000256" key="6">
    <source>
        <dbReference type="ARBA" id="ARBA00023136"/>
    </source>
</evidence>
<keyword evidence="1" id="KW-0813">Transport</keyword>
<keyword evidence="2" id="KW-1003">Cell membrane</keyword>
<feature type="domain" description="ABC transporter" evidence="7">
    <location>
        <begin position="15"/>
        <end position="231"/>
    </location>
</feature>
<proteinExistence type="predicted"/>
<dbReference type="OrthoDB" id="8773773at2"/>
<keyword evidence="9" id="KW-1185">Reference proteome</keyword>
<dbReference type="InterPro" id="IPR027417">
    <property type="entry name" value="P-loop_NTPase"/>
</dbReference>
<keyword evidence="3" id="KW-0547">Nucleotide-binding</keyword>
<dbReference type="AlphaFoldDB" id="A0A2Z3YSH1"/>
<keyword evidence="5" id="KW-1278">Translocase</keyword>
<dbReference type="InterPro" id="IPR003439">
    <property type="entry name" value="ABC_transporter-like_ATP-bd"/>
</dbReference>
<dbReference type="Pfam" id="PF00005">
    <property type="entry name" value="ABC_tran"/>
    <property type="match status" value="1"/>
</dbReference>